<name>A0A3D8Y6G3_9BACT</name>
<evidence type="ECO:0000313" key="2">
    <source>
        <dbReference type="EMBL" id="REA58405.1"/>
    </source>
</evidence>
<protein>
    <recommendedName>
        <fullName evidence="4">DUF4412 domain-containing protein</fullName>
    </recommendedName>
</protein>
<accession>A0A3D8Y6G3</accession>
<dbReference type="PROSITE" id="PS51257">
    <property type="entry name" value="PROKAR_LIPOPROTEIN"/>
    <property type="match status" value="1"/>
</dbReference>
<evidence type="ECO:0000256" key="1">
    <source>
        <dbReference type="SAM" id="SignalP"/>
    </source>
</evidence>
<evidence type="ECO:0008006" key="4">
    <source>
        <dbReference type="Google" id="ProtNLM"/>
    </source>
</evidence>
<feature type="signal peptide" evidence="1">
    <location>
        <begin position="1"/>
        <end position="22"/>
    </location>
</feature>
<keyword evidence="3" id="KW-1185">Reference proteome</keyword>
<comment type="caution">
    <text evidence="2">The sequence shown here is derived from an EMBL/GenBank/DDBJ whole genome shotgun (WGS) entry which is preliminary data.</text>
</comment>
<organism evidence="2 3">
    <name type="scientific">Dyadobacter luteus</name>
    <dbReference type="NCBI Taxonomy" id="2259619"/>
    <lineage>
        <taxon>Bacteria</taxon>
        <taxon>Pseudomonadati</taxon>
        <taxon>Bacteroidota</taxon>
        <taxon>Cytophagia</taxon>
        <taxon>Cytophagales</taxon>
        <taxon>Spirosomataceae</taxon>
        <taxon>Dyadobacter</taxon>
    </lineage>
</organism>
<reference evidence="2 3" key="1">
    <citation type="submission" date="2018-07" db="EMBL/GenBank/DDBJ databases">
        <title>Dyadobacter roseus sp. nov., isolated from rose rhizosphere soil.</title>
        <authorList>
            <person name="Chen L."/>
        </authorList>
    </citation>
    <scope>NUCLEOTIDE SEQUENCE [LARGE SCALE GENOMIC DNA]</scope>
    <source>
        <strain evidence="2 3">RS19</strain>
    </source>
</reference>
<keyword evidence="1" id="KW-0732">Signal</keyword>
<dbReference type="AlphaFoldDB" id="A0A3D8Y6G3"/>
<dbReference type="Proteomes" id="UP000256373">
    <property type="component" value="Unassembled WGS sequence"/>
</dbReference>
<proteinExistence type="predicted"/>
<evidence type="ECO:0000313" key="3">
    <source>
        <dbReference type="Proteomes" id="UP000256373"/>
    </source>
</evidence>
<dbReference type="OrthoDB" id="938716at2"/>
<dbReference type="EMBL" id="QNUL01000021">
    <property type="protein sequence ID" value="REA58405.1"/>
    <property type="molecule type" value="Genomic_DNA"/>
</dbReference>
<feature type="chain" id="PRO_5017700154" description="DUF4412 domain-containing protein" evidence="1">
    <location>
        <begin position="23"/>
        <end position="243"/>
    </location>
</feature>
<dbReference type="RefSeq" id="WP_115832966.1">
    <property type="nucleotide sequence ID" value="NZ_QNUL01000021.1"/>
</dbReference>
<gene>
    <name evidence="2" type="ORF">DSL64_21065</name>
</gene>
<sequence length="243" mass="27651">MHKKLTVLLFLTLTACSLLSQAQGIKKITPDKQRALQWKPDKGQYYFSHSIVMTYENAAEKTKGEIKIHLDPVTGTMCFKRESSFQEETFDFIIAFSDGRYFHYGTDEDGKKIKISEKVEDVKPDAETQSQQKENFATYCAPTGNKRVDFGFESLEYDLSYATSENKDKIWITTLPFNTYPIYGFELIEVPASLPVSIDYLYLLSSNQLISEINAGGIKLKLSGINPDPFLAVTKPYQEVKMD</sequence>